<sequence>MTCTERASSCWLIFSYPKAPRDNISGYFLSPNWGFASPLGNDLDSELCSCVSHAWSIKSECVHCLEVEIKA</sequence>
<proteinExistence type="predicted"/>
<comment type="caution">
    <text evidence="1">The sequence shown here is derived from an EMBL/GenBank/DDBJ whole genome shotgun (WGS) entry which is preliminary data.</text>
</comment>
<evidence type="ECO:0000313" key="2">
    <source>
        <dbReference type="Proteomes" id="UP001234178"/>
    </source>
</evidence>
<reference evidence="1 2" key="1">
    <citation type="journal article" date="2023" name="Nucleic Acids Res.">
        <title>The hologenome of Daphnia magna reveals possible DNA methylation and microbiome-mediated evolution of the host genome.</title>
        <authorList>
            <person name="Chaturvedi A."/>
            <person name="Li X."/>
            <person name="Dhandapani V."/>
            <person name="Marshall H."/>
            <person name="Kissane S."/>
            <person name="Cuenca-Cambronero M."/>
            <person name="Asole G."/>
            <person name="Calvet F."/>
            <person name="Ruiz-Romero M."/>
            <person name="Marangio P."/>
            <person name="Guigo R."/>
            <person name="Rago D."/>
            <person name="Mirbahai L."/>
            <person name="Eastwood N."/>
            <person name="Colbourne J.K."/>
            <person name="Zhou J."/>
            <person name="Mallon E."/>
            <person name="Orsini L."/>
        </authorList>
    </citation>
    <scope>NUCLEOTIDE SEQUENCE [LARGE SCALE GENOMIC DNA]</scope>
    <source>
        <strain evidence="1">LRV0_1</strain>
    </source>
</reference>
<evidence type="ECO:0000313" key="1">
    <source>
        <dbReference type="EMBL" id="KAK4012161.1"/>
    </source>
</evidence>
<accession>A0ABQ9ZGX2</accession>
<name>A0ABQ9ZGX2_9CRUS</name>
<gene>
    <name evidence="1" type="ORF">OUZ56_021260</name>
</gene>
<dbReference type="EMBL" id="JAOYFB010000003">
    <property type="protein sequence ID" value="KAK4012161.1"/>
    <property type="molecule type" value="Genomic_DNA"/>
</dbReference>
<keyword evidence="2" id="KW-1185">Reference proteome</keyword>
<protein>
    <submittedName>
        <fullName evidence="1">Uncharacterized protein</fullName>
    </submittedName>
</protein>
<dbReference type="Proteomes" id="UP001234178">
    <property type="component" value="Unassembled WGS sequence"/>
</dbReference>
<organism evidence="1 2">
    <name type="scientific">Daphnia magna</name>
    <dbReference type="NCBI Taxonomy" id="35525"/>
    <lineage>
        <taxon>Eukaryota</taxon>
        <taxon>Metazoa</taxon>
        <taxon>Ecdysozoa</taxon>
        <taxon>Arthropoda</taxon>
        <taxon>Crustacea</taxon>
        <taxon>Branchiopoda</taxon>
        <taxon>Diplostraca</taxon>
        <taxon>Cladocera</taxon>
        <taxon>Anomopoda</taxon>
        <taxon>Daphniidae</taxon>
        <taxon>Daphnia</taxon>
    </lineage>
</organism>